<evidence type="ECO:0000313" key="3">
    <source>
        <dbReference type="Proteomes" id="UP001156215"/>
    </source>
</evidence>
<reference evidence="2" key="1">
    <citation type="journal article" date="2022" name="Front. Microbiol.">
        <title>New perspectives on an old grouping: The genomic and phenotypic variability of Oxalobacter formigenes and the implications for calcium oxalate stone prevention.</title>
        <authorList>
            <person name="Chmiel J.A."/>
            <person name="Carr C."/>
            <person name="Stuivenberg G.A."/>
            <person name="Venema R."/>
            <person name="Chanyi R.M."/>
            <person name="Al K.F."/>
            <person name="Giguere D."/>
            <person name="Say H."/>
            <person name="Akouris P.P."/>
            <person name="Dominguez Romero S.A."/>
            <person name="Kwong A."/>
            <person name="Tai V."/>
            <person name="Koval S.F."/>
            <person name="Razvi H."/>
            <person name="Bjazevic J."/>
            <person name="Burton J.P."/>
        </authorList>
    </citation>
    <scope>NUCLEOTIDE SEQUENCE</scope>
    <source>
        <strain evidence="2">WoOx3</strain>
    </source>
</reference>
<dbReference type="EMBL" id="CP098242">
    <property type="protein sequence ID" value="WAW10559.1"/>
    <property type="molecule type" value="Genomic_DNA"/>
</dbReference>
<name>A0A9E9P329_9BURK</name>
<feature type="signal peptide" evidence="1">
    <location>
        <begin position="1"/>
        <end position="21"/>
    </location>
</feature>
<feature type="chain" id="PRO_5038522520" evidence="1">
    <location>
        <begin position="22"/>
        <end position="123"/>
    </location>
</feature>
<dbReference type="Proteomes" id="UP001156215">
    <property type="component" value="Chromosome"/>
</dbReference>
<evidence type="ECO:0000313" key="2">
    <source>
        <dbReference type="EMBL" id="WAW10559.1"/>
    </source>
</evidence>
<organism evidence="2 3">
    <name type="scientific">Oxalobacter vibrioformis</name>
    <dbReference type="NCBI Taxonomy" id="933080"/>
    <lineage>
        <taxon>Bacteria</taxon>
        <taxon>Pseudomonadati</taxon>
        <taxon>Pseudomonadota</taxon>
        <taxon>Betaproteobacteria</taxon>
        <taxon>Burkholderiales</taxon>
        <taxon>Oxalobacteraceae</taxon>
        <taxon>Oxalobacter</taxon>
    </lineage>
</organism>
<accession>A0A9E9P329</accession>
<proteinExistence type="predicted"/>
<sequence length="123" mass="13594">MKICRYLAVVFLSMMAAGALAEDMVDMYPGTLVISQGLPVLIRCDLVKNAYILADADMQAAPYIEQIRQLGASLESPVCAIVVGSYKNIEGKNHLVVQSIEEIQKGRSCHLMPPREPLNIRFE</sequence>
<dbReference type="KEGG" id="ovb:NB640_02555"/>
<dbReference type="RefSeq" id="WP_269309579.1">
    <property type="nucleotide sequence ID" value="NZ_CP098242.1"/>
</dbReference>
<protein>
    <submittedName>
        <fullName evidence="2">Uncharacterized protein</fullName>
    </submittedName>
</protein>
<keyword evidence="1" id="KW-0732">Signal</keyword>
<keyword evidence="3" id="KW-1185">Reference proteome</keyword>
<dbReference type="AlphaFoldDB" id="A0A9E9P329"/>
<gene>
    <name evidence="2" type="ORF">NB640_02555</name>
</gene>
<evidence type="ECO:0000256" key="1">
    <source>
        <dbReference type="SAM" id="SignalP"/>
    </source>
</evidence>